<dbReference type="InterPro" id="IPR051796">
    <property type="entry name" value="ISF_SsuE-like"/>
</dbReference>
<proteinExistence type="predicted"/>
<name>A0A173YQY4_9FIRM</name>
<organism evidence="4 5">
    <name type="scientific">Hungatella hathewayi</name>
    <dbReference type="NCBI Taxonomy" id="154046"/>
    <lineage>
        <taxon>Bacteria</taxon>
        <taxon>Bacillati</taxon>
        <taxon>Bacillota</taxon>
        <taxon>Clostridia</taxon>
        <taxon>Lachnospirales</taxon>
        <taxon>Lachnospiraceae</taxon>
        <taxon>Hungatella</taxon>
    </lineage>
</organism>
<dbReference type="InterPro" id="IPR029039">
    <property type="entry name" value="Flavoprotein-like_sf"/>
</dbReference>
<keyword evidence="1" id="KW-0285">Flavoprotein</keyword>
<gene>
    <name evidence="4" type="ORF">ERS852407_00813</name>
</gene>
<feature type="domain" description="NADPH-dependent FMN reductase-like" evidence="3">
    <location>
        <begin position="1"/>
        <end position="153"/>
    </location>
</feature>
<dbReference type="Pfam" id="PF03358">
    <property type="entry name" value="FMN_red"/>
    <property type="match status" value="1"/>
</dbReference>
<dbReference type="GO" id="GO:0016491">
    <property type="term" value="F:oxidoreductase activity"/>
    <property type="evidence" value="ECO:0007669"/>
    <property type="project" value="InterPro"/>
</dbReference>
<evidence type="ECO:0000313" key="5">
    <source>
        <dbReference type="Proteomes" id="UP000095651"/>
    </source>
</evidence>
<dbReference type="EMBL" id="CYZE01000001">
    <property type="protein sequence ID" value="CUN65208.1"/>
    <property type="molecule type" value="Genomic_DNA"/>
</dbReference>
<dbReference type="Proteomes" id="UP000095651">
    <property type="component" value="Unassembled WGS sequence"/>
</dbReference>
<dbReference type="PANTHER" id="PTHR43278:SF4">
    <property type="entry name" value="NAD(P)H-DEPENDENT FMN-CONTAINING OXIDOREDUCTASE YWQN-RELATED"/>
    <property type="match status" value="1"/>
</dbReference>
<dbReference type="AlphaFoldDB" id="A0A173YQY4"/>
<evidence type="ECO:0000313" key="4">
    <source>
        <dbReference type="EMBL" id="CUN65208.1"/>
    </source>
</evidence>
<evidence type="ECO:0000256" key="1">
    <source>
        <dbReference type="ARBA" id="ARBA00022630"/>
    </source>
</evidence>
<dbReference type="PANTHER" id="PTHR43278">
    <property type="entry name" value="NAD(P)H-DEPENDENT FMN-CONTAINING OXIDOREDUCTASE YWQN-RELATED"/>
    <property type="match status" value="1"/>
</dbReference>
<dbReference type="Gene3D" id="3.40.50.360">
    <property type="match status" value="1"/>
</dbReference>
<keyword evidence="2" id="KW-0288">FMN</keyword>
<accession>A0A173YQY4</accession>
<reference evidence="4 5" key="1">
    <citation type="submission" date="2015-09" db="EMBL/GenBank/DDBJ databases">
        <authorList>
            <consortium name="Pathogen Informatics"/>
        </authorList>
    </citation>
    <scope>NUCLEOTIDE SEQUENCE [LARGE SCALE GENOMIC DNA]</scope>
    <source>
        <strain evidence="4 5">2789STDY5608850</strain>
    </source>
</reference>
<evidence type="ECO:0000259" key="3">
    <source>
        <dbReference type="Pfam" id="PF03358"/>
    </source>
</evidence>
<dbReference type="RefSeq" id="WP_055653078.1">
    <property type="nucleotide sequence ID" value="NZ_CABIXC010000001.1"/>
</dbReference>
<dbReference type="InterPro" id="IPR005025">
    <property type="entry name" value="FMN_Rdtase-like_dom"/>
</dbReference>
<dbReference type="SUPFAM" id="SSF52218">
    <property type="entry name" value="Flavoproteins"/>
    <property type="match status" value="1"/>
</dbReference>
<sequence>MKVLLLNGSPHEKGCTYRALTEVAGALTKEEIETEIVHIGNQAVHGCIGCGKCASTGRCVFKGDPVNAFLDKMEHADGLIVGSPVYYASANGSLYSFLDRLFYAGSCFAFKPAAAVASARRAGTTATLDTLNKYFTISQMPVVSSQYWNMVHGNSPEDVEQDLEGLQIMRTLGKNMAWMLRCIEAGKAAGITTPEAEQKLKTNFIR</sequence>
<evidence type="ECO:0000256" key="2">
    <source>
        <dbReference type="ARBA" id="ARBA00022643"/>
    </source>
</evidence>
<protein>
    <submittedName>
        <fullName evidence="4">NADPH-dependent FMN reductase</fullName>
    </submittedName>
</protein>